<sequence length="532" mass="59438">MAMAKKPSNVLANQTAYITIIVLLYSVFSTSTLSASEWYFEPSLGLTETYTNNINLTGTDKVSSLVSQFIVGADANFTSKKLQFSFNATETFVGYSHDTETNNAYLTLQANATYDLWQENLKAIASSSVTNIDRNATENSLADLVTGDTIQQIDNSAGLQFNSGNSNYVFGTSLIYNNTQTEDGIGESHGLSATINSTNGSATRNVFWDLNGNFINQKNAGFTSENYQFETKVGAITDYKVNPFIRIYNERVTGTLQGSNPDAIPSWGPGLRFQAAKHFIIDLSYNYIIGDNTTSENYAAADIDWQPSERTSLKAGYSTRFFGKSYNFDFSHRMRRLTTTISYNESIGAFERSNYQEVDSDLWCPTSSTNINDCLPPGQVPDDTNGFENIPITTTELVQSNQFSLNKIFLWQTELALSRTTFTINVSNNNTENLSTNEVDVYFDARFTMARRLSSRSNLIMFVDYTNNVFDEANPGGPYQKDIYKTVSATYDKSLASSLNSFFTLQYLDRESNIAQYNYTEARASINLTKDF</sequence>
<proteinExistence type="predicted"/>
<dbReference type="EMBL" id="PJAI02000008">
    <property type="protein sequence ID" value="TYK65775.1"/>
    <property type="molecule type" value="Genomic_DNA"/>
</dbReference>
<protein>
    <submittedName>
        <fullName evidence="1">TIGR03016 family PEP-CTERM system-associated outer membrane protein</fullName>
    </submittedName>
</protein>
<name>A0ABY3MX42_9GAMM</name>
<evidence type="ECO:0000313" key="2">
    <source>
        <dbReference type="Proteomes" id="UP000815846"/>
    </source>
</evidence>
<reference evidence="1 2" key="1">
    <citation type="submission" date="2019-08" db="EMBL/GenBank/DDBJ databases">
        <title>Microbe sample from Colwellia echini.</title>
        <authorList>
            <person name="Christiansen L."/>
            <person name="Pathiraja D."/>
            <person name="Schultz-Johansen M."/>
            <person name="Choi I.-G."/>
            <person name="Stougaard P."/>
        </authorList>
    </citation>
    <scope>NUCLEOTIDE SEQUENCE [LARGE SCALE GENOMIC DNA]</scope>
    <source>
        <strain evidence="1 2">A3</strain>
    </source>
</reference>
<dbReference type="Proteomes" id="UP000815846">
    <property type="component" value="Unassembled WGS sequence"/>
</dbReference>
<comment type="caution">
    <text evidence="1">The sequence shown here is derived from an EMBL/GenBank/DDBJ whole genome shotgun (WGS) entry which is preliminary data.</text>
</comment>
<dbReference type="NCBIfam" id="TIGR03016">
    <property type="entry name" value="pepcterm_hypo_1"/>
    <property type="match status" value="1"/>
</dbReference>
<keyword evidence="2" id="KW-1185">Reference proteome</keyword>
<evidence type="ECO:0000313" key="1">
    <source>
        <dbReference type="EMBL" id="TYK65775.1"/>
    </source>
</evidence>
<organism evidence="1 2">
    <name type="scientific">Colwellia echini</name>
    <dbReference type="NCBI Taxonomy" id="1982103"/>
    <lineage>
        <taxon>Bacteria</taxon>
        <taxon>Pseudomonadati</taxon>
        <taxon>Pseudomonadota</taxon>
        <taxon>Gammaproteobacteria</taxon>
        <taxon>Alteromonadales</taxon>
        <taxon>Colwelliaceae</taxon>
        <taxon>Colwellia</taxon>
    </lineage>
</organism>
<accession>A0ABY3MX42</accession>
<dbReference type="InterPro" id="IPR017467">
    <property type="entry name" value="CHP03016_PEP-CTERM"/>
</dbReference>
<gene>
    <name evidence="1" type="ORF">CWS31_008995</name>
</gene>